<gene>
    <name evidence="2" type="ORF">M9458_000565</name>
</gene>
<dbReference type="InterPro" id="IPR032549">
    <property type="entry name" value="DUF4939"/>
</dbReference>
<feature type="non-terminal residue" evidence="2">
    <location>
        <position position="339"/>
    </location>
</feature>
<dbReference type="PANTHER" id="PTHR15503">
    <property type="entry name" value="LDOC1 RELATED"/>
    <property type="match status" value="1"/>
</dbReference>
<protein>
    <recommendedName>
        <fullName evidence="1">DUF4939 domain-containing protein</fullName>
    </recommendedName>
</protein>
<evidence type="ECO:0000313" key="3">
    <source>
        <dbReference type="Proteomes" id="UP001529510"/>
    </source>
</evidence>
<dbReference type="EMBL" id="JAMKFB020000001">
    <property type="protein sequence ID" value="KAL0202547.1"/>
    <property type="molecule type" value="Genomic_DNA"/>
</dbReference>
<comment type="caution">
    <text evidence="2">The sequence shown here is derived from an EMBL/GenBank/DDBJ whole genome shotgun (WGS) entry which is preliminary data.</text>
</comment>
<proteinExistence type="predicted"/>
<feature type="domain" description="DUF4939" evidence="1">
    <location>
        <begin position="34"/>
        <end position="116"/>
    </location>
</feature>
<dbReference type="AlphaFoldDB" id="A0ABD0RVH9"/>
<dbReference type="PANTHER" id="PTHR15503:SF22">
    <property type="entry name" value="TRANSPOSON TY3-I GAG POLYPROTEIN"/>
    <property type="match status" value="1"/>
</dbReference>
<organism evidence="2 3">
    <name type="scientific">Cirrhinus mrigala</name>
    <name type="common">Mrigala</name>
    <dbReference type="NCBI Taxonomy" id="683832"/>
    <lineage>
        <taxon>Eukaryota</taxon>
        <taxon>Metazoa</taxon>
        <taxon>Chordata</taxon>
        <taxon>Craniata</taxon>
        <taxon>Vertebrata</taxon>
        <taxon>Euteleostomi</taxon>
        <taxon>Actinopterygii</taxon>
        <taxon>Neopterygii</taxon>
        <taxon>Teleostei</taxon>
        <taxon>Ostariophysi</taxon>
        <taxon>Cypriniformes</taxon>
        <taxon>Cyprinidae</taxon>
        <taxon>Labeoninae</taxon>
        <taxon>Labeonini</taxon>
        <taxon>Cirrhinus</taxon>
    </lineage>
</organism>
<name>A0ABD0RVH9_CIRMR</name>
<keyword evidence="3" id="KW-1185">Reference proteome</keyword>
<evidence type="ECO:0000259" key="1">
    <source>
        <dbReference type="Pfam" id="PF16297"/>
    </source>
</evidence>
<accession>A0ABD0RVH9</accession>
<evidence type="ECO:0000313" key="2">
    <source>
        <dbReference type="EMBL" id="KAL0202547.1"/>
    </source>
</evidence>
<reference evidence="2 3" key="1">
    <citation type="submission" date="2024-05" db="EMBL/GenBank/DDBJ databases">
        <title>Genome sequencing and assembly of Indian major carp, Cirrhinus mrigala (Hamilton, 1822).</title>
        <authorList>
            <person name="Mohindra V."/>
            <person name="Chowdhury L.M."/>
            <person name="Lal K."/>
            <person name="Jena J.K."/>
        </authorList>
    </citation>
    <scope>NUCLEOTIDE SEQUENCE [LARGE SCALE GENOMIC DNA]</scope>
    <source>
        <strain evidence="2">CM1030</strain>
        <tissue evidence="2">Blood</tissue>
    </source>
</reference>
<sequence length="339" mass="37487">MSTETPAAVDPILELVNVFKAVLNPTPPPPPASGCPMAMSATFAGEAAECSDFLLQVNLYIQMQSQQFPSGNAKVVFLISLLTGKALQWTKAIWNANNPIINSYEQFTSHFSEVFSTATGTFTTFDQLFRLQQGSSSVNEYTLHFRTLAAASGWNEVALLGAYQQGLNPDIHAAMALYDDSIRLESFLQRTTRVSQWLAACQPPVTTRQSASVAATLPVPEPMQVDSTRLSRTERNHRITLGLFILWTTRISHSQLPHQTPTPGGEYYSVRGSAGNFISQECLDQLQLSRHRYHQVYAVKMIQGKPLGLGKVRHSSPSITLQVGLFHKEEIKFLVLEST</sequence>
<dbReference type="Pfam" id="PF16297">
    <property type="entry name" value="DUF4939"/>
    <property type="match status" value="1"/>
</dbReference>
<dbReference type="InterPro" id="IPR032567">
    <property type="entry name" value="RTL1-rel"/>
</dbReference>
<dbReference type="Proteomes" id="UP001529510">
    <property type="component" value="Unassembled WGS sequence"/>
</dbReference>